<evidence type="ECO:0000259" key="1">
    <source>
        <dbReference type="Pfam" id="PF22917"/>
    </source>
</evidence>
<dbReference type="InterPro" id="IPR036291">
    <property type="entry name" value="NAD(P)-bd_dom_sf"/>
</dbReference>
<evidence type="ECO:0000313" key="3">
    <source>
        <dbReference type="EMBL" id="CAF1369899.1"/>
    </source>
</evidence>
<evidence type="ECO:0000313" key="5">
    <source>
        <dbReference type="Proteomes" id="UP000663852"/>
    </source>
</evidence>
<dbReference type="Gene3D" id="3.40.50.720">
    <property type="entry name" value="NAD(P)-binding Rossmann-like Domain"/>
    <property type="match status" value="1"/>
</dbReference>
<dbReference type="Proteomes" id="UP000663828">
    <property type="component" value="Unassembled WGS sequence"/>
</dbReference>
<reference evidence="2" key="1">
    <citation type="submission" date="2021-02" db="EMBL/GenBank/DDBJ databases">
        <authorList>
            <person name="Nowell W R."/>
        </authorList>
    </citation>
    <scope>NUCLEOTIDE SEQUENCE</scope>
</reference>
<feature type="domain" description="PRISE-like Rossmann-fold" evidence="1">
    <location>
        <begin position="11"/>
        <end position="382"/>
    </location>
</feature>
<evidence type="ECO:0000313" key="4">
    <source>
        <dbReference type="Proteomes" id="UP000663828"/>
    </source>
</evidence>
<dbReference type="EMBL" id="CAJNOJ010000007">
    <property type="protein sequence ID" value="CAF0761707.1"/>
    <property type="molecule type" value="Genomic_DNA"/>
</dbReference>
<dbReference type="InterPro" id="IPR055222">
    <property type="entry name" value="PRISE-like_Rossmann-fold"/>
</dbReference>
<organism evidence="2 5">
    <name type="scientific">Adineta ricciae</name>
    <name type="common">Rotifer</name>
    <dbReference type="NCBI Taxonomy" id="249248"/>
    <lineage>
        <taxon>Eukaryota</taxon>
        <taxon>Metazoa</taxon>
        <taxon>Spiralia</taxon>
        <taxon>Gnathifera</taxon>
        <taxon>Rotifera</taxon>
        <taxon>Eurotatoria</taxon>
        <taxon>Bdelloidea</taxon>
        <taxon>Adinetida</taxon>
        <taxon>Adinetidae</taxon>
        <taxon>Adineta</taxon>
    </lineage>
</organism>
<dbReference type="Pfam" id="PF22917">
    <property type="entry name" value="PRISE"/>
    <property type="match status" value="1"/>
</dbReference>
<name>A0A813Q457_ADIRI</name>
<keyword evidence="4" id="KW-1185">Reference proteome</keyword>
<evidence type="ECO:0000313" key="2">
    <source>
        <dbReference type="EMBL" id="CAF0761707.1"/>
    </source>
</evidence>
<dbReference type="SUPFAM" id="SSF51735">
    <property type="entry name" value="NAD(P)-binding Rossmann-fold domains"/>
    <property type="match status" value="1"/>
</dbReference>
<comment type="caution">
    <text evidence="2">The sequence shown here is derived from an EMBL/GenBank/DDBJ whole genome shotgun (WGS) entry which is preliminary data.</text>
</comment>
<accession>A0A813Q457</accession>
<dbReference type="OrthoDB" id="1731983at2759"/>
<protein>
    <recommendedName>
        <fullName evidence="1">PRISE-like Rossmann-fold domain-containing protein</fullName>
    </recommendedName>
</protein>
<proteinExistence type="predicted"/>
<sequence>MAASSSPVNVACVWGANGISGVAMVDALIEQDRSNWNRIICISRRPTQLDVDDDRIYFISIDLLESSVNEIVTELKKAGGKNITHVYHFTYIEKQDENELDEVNKVLFQKALDASIEVAGEHIKCVTLQTGYKYYGVHKGGEYLATRPYQEDAPRHQGSNFYYTQEDLLKEYAGKHGWKYIVTRPNIIIGVSRGNFMNFALSFALYATLQKEEGQPLLFPGNEVAWNAVVDHSDAMNTARFQIWASTNNEIHNEVFNIHNGDEVRFCTLWPYFERYFGFAPHKQMFDADDIQTGEIGISQFSLAELMPKHIETWNRLTKHKQLDSSAFNYATWNFIDFVLGRAFDDHSDMSKARKYGWKTTVNTVESYIRCFDRLKEMQIIPSI</sequence>
<dbReference type="CDD" id="cd08948">
    <property type="entry name" value="5beta-POR_like_SDR_a"/>
    <property type="match status" value="1"/>
</dbReference>
<dbReference type="PANTHER" id="PTHR32487">
    <property type="entry name" value="3-OXO-DELTA(4,5)-STEROID 5-BETA-REDUCTASE"/>
    <property type="match status" value="1"/>
</dbReference>
<dbReference type="AlphaFoldDB" id="A0A813Q457"/>
<gene>
    <name evidence="2" type="ORF">EDS130_LOCUS2841</name>
    <name evidence="3" type="ORF">XAT740_LOCUS32479</name>
</gene>
<dbReference type="EMBL" id="CAJNOR010003033">
    <property type="protein sequence ID" value="CAF1369899.1"/>
    <property type="molecule type" value="Genomic_DNA"/>
</dbReference>
<dbReference type="PANTHER" id="PTHR32487:SF0">
    <property type="entry name" value="3-OXO-DELTA(4,5)-STEROID 5-BETA-REDUCTASE"/>
    <property type="match status" value="1"/>
</dbReference>
<dbReference type="Proteomes" id="UP000663852">
    <property type="component" value="Unassembled WGS sequence"/>
</dbReference>